<dbReference type="SUPFAM" id="SSF54909">
    <property type="entry name" value="Dimeric alpha+beta barrel"/>
    <property type="match status" value="1"/>
</dbReference>
<dbReference type="PANTHER" id="PTHR33336">
    <property type="entry name" value="QUINOL MONOOXYGENASE YGIN-RELATED"/>
    <property type="match status" value="1"/>
</dbReference>
<dbReference type="STRING" id="46680.GCA_000807755_05567"/>
<dbReference type="InterPro" id="IPR050744">
    <property type="entry name" value="AI-2_Isomerase_LsrG"/>
</dbReference>
<comment type="caution">
    <text evidence="2">The sequence shown here is derived from an EMBL/GenBank/DDBJ whole genome shotgun (WGS) entry which is preliminary data.</text>
</comment>
<dbReference type="GO" id="GO:0004497">
    <property type="term" value="F:monooxygenase activity"/>
    <property type="evidence" value="ECO:0007669"/>
    <property type="project" value="UniProtKB-KW"/>
</dbReference>
<dbReference type="Gene3D" id="3.30.70.100">
    <property type="match status" value="1"/>
</dbReference>
<proteinExistence type="predicted"/>
<protein>
    <submittedName>
        <fullName evidence="2">Antibiotic biosynthesis monooxygenase</fullName>
    </submittedName>
</protein>
<dbReference type="PANTHER" id="PTHR33336:SF3">
    <property type="entry name" value="ABM DOMAIN-CONTAINING PROTEIN"/>
    <property type="match status" value="1"/>
</dbReference>
<dbReference type="RefSeq" id="WP_088418094.1">
    <property type="nucleotide sequence ID" value="NZ_NJBA01000004.1"/>
</dbReference>
<dbReference type="Proteomes" id="UP000198145">
    <property type="component" value="Unassembled WGS sequence"/>
</dbReference>
<keyword evidence="2" id="KW-0560">Oxidoreductase</keyword>
<evidence type="ECO:0000313" key="2">
    <source>
        <dbReference type="EMBL" id="OWP50738.1"/>
    </source>
</evidence>
<organism evidence="2 3">
    <name type="scientific">Pseudomonas nitroreducens</name>
    <dbReference type="NCBI Taxonomy" id="46680"/>
    <lineage>
        <taxon>Bacteria</taxon>
        <taxon>Pseudomonadati</taxon>
        <taxon>Pseudomonadota</taxon>
        <taxon>Gammaproteobacteria</taxon>
        <taxon>Pseudomonadales</taxon>
        <taxon>Pseudomonadaceae</taxon>
        <taxon>Pseudomonas</taxon>
    </lineage>
</organism>
<accession>A0A2D0AF52</accession>
<evidence type="ECO:0000259" key="1">
    <source>
        <dbReference type="PROSITE" id="PS51725"/>
    </source>
</evidence>
<name>A0A2D0AF52_PSENT</name>
<dbReference type="Pfam" id="PF03992">
    <property type="entry name" value="ABM"/>
    <property type="match status" value="1"/>
</dbReference>
<dbReference type="InterPro" id="IPR007138">
    <property type="entry name" value="ABM_dom"/>
</dbReference>
<sequence length="99" mass="12043">MYAFILQAHTRPEKSQAFEDLFRAYLTPSRAEEGCIQYHMLRDVSDPTLFTFFEVWQSREHLAIHTALPHMREFHERRMEYLRRDFAIQEIEVMDPLPR</sequence>
<gene>
    <name evidence="2" type="ORF">CEG18_14495</name>
</gene>
<reference evidence="2 3" key="1">
    <citation type="submission" date="2017-06" db="EMBL/GenBank/DDBJ databases">
        <title>Draft genome of Pseudomonas nitroreducens DF05.</title>
        <authorList>
            <person name="Iyer R."/>
        </authorList>
    </citation>
    <scope>NUCLEOTIDE SEQUENCE [LARGE SCALE GENOMIC DNA]</scope>
    <source>
        <strain evidence="2 3">DF05</strain>
    </source>
</reference>
<evidence type="ECO:0000313" key="3">
    <source>
        <dbReference type="Proteomes" id="UP000198145"/>
    </source>
</evidence>
<keyword evidence="2" id="KW-0503">Monooxygenase</keyword>
<dbReference type="eggNOG" id="COG1359">
    <property type="taxonomic scope" value="Bacteria"/>
</dbReference>
<feature type="domain" description="ABM" evidence="1">
    <location>
        <begin position="2"/>
        <end position="91"/>
    </location>
</feature>
<dbReference type="EMBL" id="NJBA01000004">
    <property type="protein sequence ID" value="OWP50738.1"/>
    <property type="molecule type" value="Genomic_DNA"/>
</dbReference>
<dbReference type="InterPro" id="IPR011008">
    <property type="entry name" value="Dimeric_a/b-barrel"/>
</dbReference>
<dbReference type="AlphaFoldDB" id="A0A2D0AF52"/>
<dbReference type="PROSITE" id="PS51725">
    <property type="entry name" value="ABM"/>
    <property type="match status" value="1"/>
</dbReference>